<dbReference type="GO" id="GO:0016787">
    <property type="term" value="F:hydrolase activity"/>
    <property type="evidence" value="ECO:0007669"/>
    <property type="project" value="UniProtKB-KW"/>
</dbReference>
<protein>
    <recommendedName>
        <fullName evidence="12">DNA helicase MCM9</fullName>
        <ecNumber evidence="3">3.6.4.12</ecNumber>
    </recommendedName>
    <alternativeName>
        <fullName evidence="13">Minichromosome maintenance 9</fullName>
    </alternativeName>
</protein>
<evidence type="ECO:0000256" key="8">
    <source>
        <dbReference type="ARBA" id="ARBA00022840"/>
    </source>
</evidence>
<evidence type="ECO:0000256" key="6">
    <source>
        <dbReference type="ARBA" id="ARBA00022801"/>
    </source>
</evidence>
<dbReference type="PROSITE" id="PS50051">
    <property type="entry name" value="MCM_2"/>
    <property type="match status" value="1"/>
</dbReference>
<comment type="subcellular location">
    <subcellularLocation>
        <location evidence="1">Nucleus</location>
    </subcellularLocation>
</comment>
<organism evidence="18 19">
    <name type="scientific">Cinara cedri</name>
    <dbReference type="NCBI Taxonomy" id="506608"/>
    <lineage>
        <taxon>Eukaryota</taxon>
        <taxon>Metazoa</taxon>
        <taxon>Ecdysozoa</taxon>
        <taxon>Arthropoda</taxon>
        <taxon>Hexapoda</taxon>
        <taxon>Insecta</taxon>
        <taxon>Pterygota</taxon>
        <taxon>Neoptera</taxon>
        <taxon>Paraneoptera</taxon>
        <taxon>Hemiptera</taxon>
        <taxon>Sternorrhyncha</taxon>
        <taxon>Aphidomorpha</taxon>
        <taxon>Aphidoidea</taxon>
        <taxon>Aphididae</taxon>
        <taxon>Lachninae</taxon>
        <taxon>Cinara</taxon>
    </lineage>
</organism>
<dbReference type="EMBL" id="CABPRJ010001902">
    <property type="protein sequence ID" value="VVC40252.1"/>
    <property type="molecule type" value="Genomic_DNA"/>
</dbReference>
<evidence type="ECO:0000256" key="3">
    <source>
        <dbReference type="ARBA" id="ARBA00012551"/>
    </source>
</evidence>
<dbReference type="Pfam" id="PF00493">
    <property type="entry name" value="MCM"/>
    <property type="match status" value="1"/>
</dbReference>
<keyword evidence="19" id="KW-1185">Reference proteome</keyword>
<evidence type="ECO:0000256" key="5">
    <source>
        <dbReference type="ARBA" id="ARBA00022763"/>
    </source>
</evidence>
<evidence type="ECO:0000256" key="2">
    <source>
        <dbReference type="ARBA" id="ARBA00008010"/>
    </source>
</evidence>
<evidence type="ECO:0000313" key="19">
    <source>
        <dbReference type="Proteomes" id="UP000325440"/>
    </source>
</evidence>
<comment type="catalytic activity">
    <reaction evidence="14">
        <text>ATP + H2O = ADP + phosphate + H(+)</text>
        <dbReference type="Rhea" id="RHEA:13065"/>
        <dbReference type="ChEBI" id="CHEBI:15377"/>
        <dbReference type="ChEBI" id="CHEBI:15378"/>
        <dbReference type="ChEBI" id="CHEBI:30616"/>
        <dbReference type="ChEBI" id="CHEBI:43474"/>
        <dbReference type="ChEBI" id="CHEBI:456216"/>
        <dbReference type="EC" id="3.6.4.12"/>
    </reaction>
</comment>
<dbReference type="PANTHER" id="PTHR11630">
    <property type="entry name" value="DNA REPLICATION LICENSING FACTOR MCM FAMILY MEMBER"/>
    <property type="match status" value="1"/>
</dbReference>
<dbReference type="GO" id="GO:0042555">
    <property type="term" value="C:MCM complex"/>
    <property type="evidence" value="ECO:0007669"/>
    <property type="project" value="TreeGrafter"/>
</dbReference>
<sequence length="848" mass="96451">MFEEYLCTYHADELLDILKHSEKNHHYSLTINFVTLFEEDPKLGEALIQDSINFLEQCDKDLIVAQRVLKRNHKDEPIKLRIKKKVHTRITALPQCPELHRTIFPRNEDIGSFLRVDGTVVRTVLPKLLEYKRIYYCTKCKEPFDVKIDYEQFNKLIVPSRCPNPEDCPGTNLKPFKNDKQFIKDYQEIKVQEQIGKVGLGAMPRSMWVSLEDDLVDKCKPGDDVIICGTVIRRWHQTTENAYIDIELCLRANHLIVCNDQQSAIMITDEWKKEFEKYWEDNKNNPFAARDHIIASISPQTYGLYTAKLAVALGLAGGVQRPASEDSTIRIRGETHLLLVGDPGTGKSQLLKFAWKICPRSIFTTGVGSSRAGLTVAAFREGSEWHLEAGALVLADGGICCVDEFGSLREDDRTAIHEAMEQQSISVAKAGLVCKLDTRCTVMAAMNPKNRYNLNLSIAENIKVASPLLSRFDLILILIDTKNEEWEKVVSSYVLQGKKPGAHKNSTTLWNLEKLQHYFCTIRNMKPETTEDANIILSKYYWMQRQCTHRNAARTTVRFLESLLRLSQAHAKLMFRSQVLVQDAIVAVSLMECSNDDGSPDSINTLYTKFPSCPRETYIKEMEIILKKLDLEDILEKEMELWCQSSIINVPNTSISEINTSNELLKIPENLLTNKISEAIQNIKIKKQNDFYMSQIPKTKIKTVLSKVKKILPNSSKQVTTEVFDEDINDKDIFVINSRKKDNNVSLNLSTPSTTTLISPKKLADKSFSLKRKSNKSQSPPPISLDTGQLARLKLSAFRYKQKSTCLDDNTKKVKLNNSKPLPTQEQSDFASIFSTGDDDDLSYLDTV</sequence>
<evidence type="ECO:0000256" key="16">
    <source>
        <dbReference type="SAM" id="MobiDB-lite"/>
    </source>
</evidence>
<keyword evidence="10" id="KW-0234">DNA repair</keyword>
<evidence type="ECO:0000313" key="18">
    <source>
        <dbReference type="EMBL" id="VVC40252.1"/>
    </source>
</evidence>
<accession>A0A5E4NAU4</accession>
<dbReference type="SMART" id="SM00382">
    <property type="entry name" value="AAA"/>
    <property type="match status" value="1"/>
</dbReference>
<keyword evidence="11" id="KW-0539">Nucleus</keyword>
<evidence type="ECO:0000256" key="14">
    <source>
        <dbReference type="ARBA" id="ARBA00047995"/>
    </source>
</evidence>
<name>A0A5E4NAU4_9HEMI</name>
<evidence type="ECO:0000256" key="1">
    <source>
        <dbReference type="ARBA" id="ARBA00004123"/>
    </source>
</evidence>
<dbReference type="InterPro" id="IPR058768">
    <property type="entry name" value="MCM9_N"/>
</dbReference>
<dbReference type="InterPro" id="IPR012340">
    <property type="entry name" value="NA-bd_OB-fold"/>
</dbReference>
<gene>
    <name evidence="18" type="ORF">CINCED_3A021707</name>
</gene>
<dbReference type="SUPFAM" id="SSF52540">
    <property type="entry name" value="P-loop containing nucleoside triphosphate hydrolases"/>
    <property type="match status" value="1"/>
</dbReference>
<comment type="similarity">
    <text evidence="2 15">Belongs to the MCM family.</text>
</comment>
<dbReference type="InterPro" id="IPR027417">
    <property type="entry name" value="P-loop_NTPase"/>
</dbReference>
<dbReference type="Pfam" id="PF17855">
    <property type="entry name" value="MCM_lid"/>
    <property type="match status" value="1"/>
</dbReference>
<dbReference type="InterPro" id="IPR003593">
    <property type="entry name" value="AAA+_ATPase"/>
</dbReference>
<dbReference type="InterPro" id="IPR001208">
    <property type="entry name" value="MCM_dom"/>
</dbReference>
<dbReference type="InterPro" id="IPR041562">
    <property type="entry name" value="MCM_lid"/>
</dbReference>
<dbReference type="Gene3D" id="3.40.50.300">
    <property type="entry name" value="P-loop containing nucleotide triphosphate hydrolases"/>
    <property type="match status" value="1"/>
</dbReference>
<evidence type="ECO:0000256" key="15">
    <source>
        <dbReference type="RuleBase" id="RU004070"/>
    </source>
</evidence>
<evidence type="ECO:0000259" key="17">
    <source>
        <dbReference type="PROSITE" id="PS50051"/>
    </source>
</evidence>
<dbReference type="Gene3D" id="2.20.28.10">
    <property type="match status" value="1"/>
</dbReference>
<dbReference type="FunFam" id="3.40.50.300:FF:000671">
    <property type="entry name" value="DNA helicase MCM9 isoform X1"/>
    <property type="match status" value="1"/>
</dbReference>
<dbReference type="GO" id="GO:0005634">
    <property type="term" value="C:nucleus"/>
    <property type="evidence" value="ECO:0007669"/>
    <property type="project" value="UniProtKB-SubCell"/>
</dbReference>
<reference evidence="18 19" key="1">
    <citation type="submission" date="2019-08" db="EMBL/GenBank/DDBJ databases">
        <authorList>
            <person name="Alioto T."/>
            <person name="Alioto T."/>
            <person name="Gomez Garrido J."/>
        </authorList>
    </citation>
    <scope>NUCLEOTIDE SEQUENCE [LARGE SCALE GENOMIC DNA]</scope>
</reference>
<keyword evidence="9 15" id="KW-0238">DNA-binding</keyword>
<keyword evidence="6" id="KW-0378">Hydrolase</keyword>
<dbReference type="GO" id="GO:0005524">
    <property type="term" value="F:ATP binding"/>
    <property type="evidence" value="ECO:0007669"/>
    <property type="project" value="UniProtKB-KW"/>
</dbReference>
<dbReference type="SMART" id="SM00350">
    <property type="entry name" value="MCM"/>
    <property type="match status" value="1"/>
</dbReference>
<feature type="compositionally biased region" description="Polar residues" evidence="16">
    <location>
        <begin position="816"/>
        <end position="834"/>
    </location>
</feature>
<dbReference type="Pfam" id="PF17207">
    <property type="entry name" value="MCM_OB"/>
    <property type="match status" value="1"/>
</dbReference>
<dbReference type="InterPro" id="IPR033762">
    <property type="entry name" value="MCM_OB"/>
</dbReference>
<evidence type="ECO:0000256" key="4">
    <source>
        <dbReference type="ARBA" id="ARBA00022741"/>
    </source>
</evidence>
<dbReference type="GO" id="GO:0000724">
    <property type="term" value="P:double-strand break repair via homologous recombination"/>
    <property type="evidence" value="ECO:0007669"/>
    <property type="project" value="TreeGrafter"/>
</dbReference>
<dbReference type="Proteomes" id="UP000325440">
    <property type="component" value="Unassembled WGS sequence"/>
</dbReference>
<dbReference type="PRINTS" id="PR01657">
    <property type="entry name" value="MCMFAMILY"/>
</dbReference>
<dbReference type="EC" id="3.6.4.12" evidence="3"/>
<dbReference type="OrthoDB" id="271325at2759"/>
<dbReference type="Pfam" id="PF26066">
    <property type="entry name" value="MCM9_N"/>
    <property type="match status" value="1"/>
</dbReference>
<proteinExistence type="inferred from homology"/>
<dbReference type="GO" id="GO:0017116">
    <property type="term" value="F:single-stranded DNA helicase activity"/>
    <property type="evidence" value="ECO:0007669"/>
    <property type="project" value="TreeGrafter"/>
</dbReference>
<dbReference type="SUPFAM" id="SSF50249">
    <property type="entry name" value="Nucleic acid-binding proteins"/>
    <property type="match status" value="1"/>
</dbReference>
<dbReference type="InterPro" id="IPR031327">
    <property type="entry name" value="MCM"/>
</dbReference>
<keyword evidence="8 15" id="KW-0067">ATP-binding</keyword>
<feature type="region of interest" description="Disordered" evidence="16">
    <location>
        <begin position="813"/>
        <end position="834"/>
    </location>
</feature>
<dbReference type="AlphaFoldDB" id="A0A5E4NAU4"/>
<keyword evidence="5" id="KW-0227">DNA damage</keyword>
<evidence type="ECO:0000256" key="12">
    <source>
        <dbReference type="ARBA" id="ARBA00041085"/>
    </source>
</evidence>
<dbReference type="PANTHER" id="PTHR11630:SF48">
    <property type="entry name" value="DNA HELICASE MCM9"/>
    <property type="match status" value="1"/>
</dbReference>
<dbReference type="GO" id="GO:0003697">
    <property type="term" value="F:single-stranded DNA binding"/>
    <property type="evidence" value="ECO:0007669"/>
    <property type="project" value="TreeGrafter"/>
</dbReference>
<evidence type="ECO:0000256" key="13">
    <source>
        <dbReference type="ARBA" id="ARBA00042301"/>
    </source>
</evidence>
<keyword evidence="7" id="KW-0347">Helicase</keyword>
<evidence type="ECO:0000256" key="11">
    <source>
        <dbReference type="ARBA" id="ARBA00023242"/>
    </source>
</evidence>
<feature type="domain" description="MCM C-terminal AAA(+) ATPase" evidence="17">
    <location>
        <begin position="289"/>
        <end position="494"/>
    </location>
</feature>
<evidence type="ECO:0000256" key="7">
    <source>
        <dbReference type="ARBA" id="ARBA00022806"/>
    </source>
</evidence>
<dbReference type="Gene3D" id="2.40.50.140">
    <property type="entry name" value="Nucleic acid-binding proteins"/>
    <property type="match status" value="1"/>
</dbReference>
<keyword evidence="4 15" id="KW-0547">Nucleotide-binding</keyword>
<evidence type="ECO:0000256" key="9">
    <source>
        <dbReference type="ARBA" id="ARBA00023125"/>
    </source>
</evidence>
<evidence type="ECO:0000256" key="10">
    <source>
        <dbReference type="ARBA" id="ARBA00023204"/>
    </source>
</evidence>